<dbReference type="OrthoDB" id="2403661at2759"/>
<organism evidence="1 2">
    <name type="scientific">Ambispora leptoticha</name>
    <dbReference type="NCBI Taxonomy" id="144679"/>
    <lineage>
        <taxon>Eukaryota</taxon>
        <taxon>Fungi</taxon>
        <taxon>Fungi incertae sedis</taxon>
        <taxon>Mucoromycota</taxon>
        <taxon>Glomeromycotina</taxon>
        <taxon>Glomeromycetes</taxon>
        <taxon>Archaeosporales</taxon>
        <taxon>Ambisporaceae</taxon>
        <taxon>Ambispora</taxon>
    </lineage>
</organism>
<sequence length="144" mass="17184">MKYLPIQDLKYCYSLDNIWKAKAIREIYKRLIVDYTFINKNITVKMLIDPKFQHDNISKTLAKKIDLYISREYRSRYFTVKDLDIGAINVDKKVMRRNWIDKEKVSVTLPNIFDDIVSSSYLRIDIVNFIIVNKSEYDLVLGYV</sequence>
<accession>A0A9N8ZBS1</accession>
<reference evidence="1" key="1">
    <citation type="submission" date="2021-06" db="EMBL/GenBank/DDBJ databases">
        <authorList>
            <person name="Kallberg Y."/>
            <person name="Tangrot J."/>
            <person name="Rosling A."/>
        </authorList>
    </citation>
    <scope>NUCLEOTIDE SEQUENCE</scope>
    <source>
        <strain evidence="1">FL130A</strain>
    </source>
</reference>
<dbReference type="AlphaFoldDB" id="A0A9N8ZBS1"/>
<evidence type="ECO:0000313" key="1">
    <source>
        <dbReference type="EMBL" id="CAG8482793.1"/>
    </source>
</evidence>
<dbReference type="Proteomes" id="UP000789508">
    <property type="component" value="Unassembled WGS sequence"/>
</dbReference>
<dbReference type="EMBL" id="CAJVPS010000389">
    <property type="protein sequence ID" value="CAG8482793.1"/>
    <property type="molecule type" value="Genomic_DNA"/>
</dbReference>
<comment type="caution">
    <text evidence="1">The sequence shown here is derived from an EMBL/GenBank/DDBJ whole genome shotgun (WGS) entry which is preliminary data.</text>
</comment>
<evidence type="ECO:0000313" key="2">
    <source>
        <dbReference type="Proteomes" id="UP000789508"/>
    </source>
</evidence>
<protein>
    <submittedName>
        <fullName evidence="1">9878_t:CDS:1</fullName>
    </submittedName>
</protein>
<keyword evidence="2" id="KW-1185">Reference proteome</keyword>
<proteinExistence type="predicted"/>
<name>A0A9N8ZBS1_9GLOM</name>
<gene>
    <name evidence="1" type="ORF">ALEPTO_LOCUS2577</name>
</gene>